<evidence type="ECO:0000313" key="1">
    <source>
        <dbReference type="EMBL" id="KKR41162.1"/>
    </source>
</evidence>
<dbReference type="Proteomes" id="UP000034072">
    <property type="component" value="Unassembled WGS sequence"/>
</dbReference>
<name>A0A0G0TTF4_9BACT</name>
<gene>
    <name evidence="1" type="ORF">UT75_C0001G0066</name>
</gene>
<protein>
    <submittedName>
        <fullName evidence="1">Uncharacterized protein</fullName>
    </submittedName>
</protein>
<comment type="caution">
    <text evidence="1">The sequence shown here is derived from an EMBL/GenBank/DDBJ whole genome shotgun (WGS) entry which is preliminary data.</text>
</comment>
<reference evidence="1 2" key="1">
    <citation type="journal article" date="2015" name="Nature">
        <title>rRNA introns, odd ribosomes, and small enigmatic genomes across a large radiation of phyla.</title>
        <authorList>
            <person name="Brown C.T."/>
            <person name="Hug L.A."/>
            <person name="Thomas B.C."/>
            <person name="Sharon I."/>
            <person name="Castelle C.J."/>
            <person name="Singh A."/>
            <person name="Wilkins M.J."/>
            <person name="Williams K.H."/>
            <person name="Banfield J.F."/>
        </authorList>
    </citation>
    <scope>NUCLEOTIDE SEQUENCE [LARGE SCALE GENOMIC DNA]</scope>
</reference>
<sequence>MAKIMPLNSAIPEVIRIALAGSIAARDMWEFWVEPSDLLGGLTPQQYCEQMGKTNLIIAIQNGLAEEYSSDDNSEE</sequence>
<organism evidence="1 2">
    <name type="scientific">Candidatus Yanofskybacteria bacterium GW2011_GWE2_40_11</name>
    <dbReference type="NCBI Taxonomy" id="1619033"/>
    <lineage>
        <taxon>Bacteria</taxon>
        <taxon>Candidatus Yanofskyibacteriota</taxon>
    </lineage>
</organism>
<evidence type="ECO:0000313" key="2">
    <source>
        <dbReference type="Proteomes" id="UP000034072"/>
    </source>
</evidence>
<dbReference type="AlphaFoldDB" id="A0A0G0TTF4"/>
<accession>A0A0G0TTF4</accession>
<dbReference type="EMBL" id="LBXZ01000001">
    <property type="protein sequence ID" value="KKR41162.1"/>
    <property type="molecule type" value="Genomic_DNA"/>
</dbReference>
<proteinExistence type="predicted"/>